<keyword evidence="2" id="KW-0808">Transferase</keyword>
<evidence type="ECO:0000313" key="3">
    <source>
        <dbReference type="Proteomes" id="UP000315369"/>
    </source>
</evidence>
<organism evidence="2 3">
    <name type="scientific">Myxococcus llanfairpwllgwyngyllgogerychwyrndrobwllllantysiliogogogochensis</name>
    <dbReference type="NCBI Taxonomy" id="2590453"/>
    <lineage>
        <taxon>Bacteria</taxon>
        <taxon>Pseudomonadati</taxon>
        <taxon>Myxococcota</taxon>
        <taxon>Myxococcia</taxon>
        <taxon>Myxococcales</taxon>
        <taxon>Cystobacterineae</taxon>
        <taxon>Myxococcaceae</taxon>
        <taxon>Myxococcus</taxon>
    </lineage>
</organism>
<comment type="caution">
    <text evidence="2">The sequence shown here is derived from an EMBL/GenBank/DDBJ whole genome shotgun (WGS) entry which is preliminary data.</text>
</comment>
<dbReference type="AlphaFoldDB" id="A0A540WI70"/>
<sequence length="217" mass="22842">PLASSPGVALPPPAPVEKESSPVKRAPVPMPPPAESTSRKPKALASRPSWPPSPWTGFLKTCAGATAAAALSLGCPGAQVRPESGDCPSDARDAMFNRANKRGLRLEPGDGMVLTLDNRQPGAQSEPGVYSDGPVTGVVRISRLKGLPEGTLLSGYLWTGGEFLVGRYTEAHLPDGRTVPVCIVLGKRGYVEKEEESKPGAVVVGRSRTAYPVERWP</sequence>
<dbReference type="EMBL" id="VIFM01000482">
    <property type="protein sequence ID" value="TQF08683.1"/>
    <property type="molecule type" value="Genomic_DNA"/>
</dbReference>
<dbReference type="Proteomes" id="UP000315369">
    <property type="component" value="Unassembled WGS sequence"/>
</dbReference>
<evidence type="ECO:0000313" key="2">
    <source>
        <dbReference type="EMBL" id="TQF08683.1"/>
    </source>
</evidence>
<name>A0A540WI70_9BACT</name>
<gene>
    <name evidence="2" type="ORF">FJV41_48610</name>
</gene>
<dbReference type="GO" id="GO:0004674">
    <property type="term" value="F:protein serine/threonine kinase activity"/>
    <property type="evidence" value="ECO:0007669"/>
    <property type="project" value="UniProtKB-KW"/>
</dbReference>
<feature type="non-terminal residue" evidence="2">
    <location>
        <position position="1"/>
    </location>
</feature>
<keyword evidence="2" id="KW-0723">Serine/threonine-protein kinase</keyword>
<evidence type="ECO:0000256" key="1">
    <source>
        <dbReference type="SAM" id="MobiDB-lite"/>
    </source>
</evidence>
<keyword evidence="2" id="KW-0418">Kinase</keyword>
<reference evidence="2 3" key="1">
    <citation type="submission" date="2019-06" db="EMBL/GenBank/DDBJ databases">
        <authorList>
            <person name="Livingstone P."/>
            <person name="Whitworth D."/>
        </authorList>
    </citation>
    <scope>NUCLEOTIDE SEQUENCE [LARGE SCALE GENOMIC DNA]</scope>
    <source>
        <strain evidence="2 3">AM401</strain>
    </source>
</reference>
<feature type="region of interest" description="Disordered" evidence="1">
    <location>
        <begin position="1"/>
        <end position="52"/>
    </location>
</feature>
<accession>A0A540WI70</accession>
<proteinExistence type="predicted"/>
<keyword evidence="3" id="KW-1185">Reference proteome</keyword>
<protein>
    <submittedName>
        <fullName evidence="2">Serine/threonine protein kinase</fullName>
    </submittedName>
</protein>